<dbReference type="GO" id="GO:0004222">
    <property type="term" value="F:metalloendopeptidase activity"/>
    <property type="evidence" value="ECO:0007669"/>
    <property type="project" value="TreeGrafter"/>
</dbReference>
<dbReference type="SUPFAM" id="SSF54106">
    <property type="entry name" value="LysM domain"/>
    <property type="match status" value="1"/>
</dbReference>
<dbReference type="InterPro" id="IPR036779">
    <property type="entry name" value="LysM_dom_sf"/>
</dbReference>
<dbReference type="Pfam" id="PF23473">
    <property type="entry name" value="LysM3_LYK4_5"/>
    <property type="match status" value="1"/>
</dbReference>
<name>A0A0G1EN45_9BACT</name>
<dbReference type="InterPro" id="IPR018392">
    <property type="entry name" value="LysM"/>
</dbReference>
<dbReference type="PANTHER" id="PTHR21666">
    <property type="entry name" value="PEPTIDASE-RELATED"/>
    <property type="match status" value="1"/>
</dbReference>
<protein>
    <submittedName>
        <fullName evidence="3">Peptidase M23 family protein</fullName>
    </submittedName>
</protein>
<dbReference type="Gene3D" id="2.70.70.10">
    <property type="entry name" value="Glucose Permease (Domain IIA)"/>
    <property type="match status" value="1"/>
</dbReference>
<dbReference type="Pfam" id="PF01551">
    <property type="entry name" value="Peptidase_M23"/>
    <property type="match status" value="1"/>
</dbReference>
<dbReference type="InterPro" id="IPR050570">
    <property type="entry name" value="Cell_wall_metabolism_enzyme"/>
</dbReference>
<feature type="domain" description="LysM" evidence="2">
    <location>
        <begin position="142"/>
        <end position="186"/>
    </location>
</feature>
<dbReference type="InterPro" id="IPR011055">
    <property type="entry name" value="Dup_hybrid_motif"/>
</dbReference>
<dbReference type="Pfam" id="PF01476">
    <property type="entry name" value="LysM"/>
    <property type="match status" value="1"/>
</dbReference>
<dbReference type="EMBL" id="LCGH01000005">
    <property type="protein sequence ID" value="KKT11481.1"/>
    <property type="molecule type" value="Genomic_DNA"/>
</dbReference>
<dbReference type="PROSITE" id="PS51782">
    <property type="entry name" value="LYSM"/>
    <property type="match status" value="2"/>
</dbReference>
<sequence>MRYLVCFIKPPTKTVSKILRSALSFFLLFGTLFVPLRTVEAGFFSSVFGDSAYIKNADPVTENSVPAANNLQNITLLQANVSSALILEDKDIKNSKKEGADKSIDTNLNINIVSDTSLQPATGPMGVFDGKGTPDFTVEDMSVYVVRKGDSVSQIADMFGVSTNTILWANDMKKSDKLAEGDTLLILPISGIQHTVVKGETLANIAKRYKVDTLTITSFNGIDADAKLAIGDELIIPDAEMPTDDIPSSTPKKSNTIQSTLKNIAGYFINPVPEFKRKSQGLHGPGMRGIDLAAPTGTRILASAPGTVIFARLGYNGGYGNMVTIQHPNGTKTLYAHMSRIATKVGARVERGELIGYVGSTGRSTGPHLHFEVFGARNPGADWSWAHQ</sequence>
<dbReference type="InterPro" id="IPR056563">
    <property type="entry name" value="LysM3_LYK4_5"/>
</dbReference>
<comment type="caution">
    <text evidence="3">The sequence shown here is derived from an EMBL/GenBank/DDBJ whole genome shotgun (WGS) entry which is preliminary data.</text>
</comment>
<dbReference type="SMART" id="SM00257">
    <property type="entry name" value="LysM"/>
    <property type="match status" value="2"/>
</dbReference>
<evidence type="ECO:0000313" key="3">
    <source>
        <dbReference type="EMBL" id="KKT11481.1"/>
    </source>
</evidence>
<keyword evidence="1" id="KW-0732">Signal</keyword>
<proteinExistence type="predicted"/>
<gene>
    <name evidence="3" type="ORF">UV91_C0005G0029</name>
</gene>
<dbReference type="Gene3D" id="3.10.350.10">
    <property type="entry name" value="LysM domain"/>
    <property type="match status" value="2"/>
</dbReference>
<evidence type="ECO:0000259" key="2">
    <source>
        <dbReference type="PROSITE" id="PS51782"/>
    </source>
</evidence>
<dbReference type="InterPro" id="IPR016047">
    <property type="entry name" value="M23ase_b-sheet_dom"/>
</dbReference>
<dbReference type="Proteomes" id="UP000033907">
    <property type="component" value="Unassembled WGS sequence"/>
</dbReference>
<dbReference type="SUPFAM" id="SSF51261">
    <property type="entry name" value="Duplicated hybrid motif"/>
    <property type="match status" value="1"/>
</dbReference>
<dbReference type="CDD" id="cd12797">
    <property type="entry name" value="M23_peptidase"/>
    <property type="match status" value="1"/>
</dbReference>
<dbReference type="AlphaFoldDB" id="A0A0G1EN45"/>
<dbReference type="PANTHER" id="PTHR21666:SF289">
    <property type="entry name" value="L-ALA--D-GLU ENDOPEPTIDASE"/>
    <property type="match status" value="1"/>
</dbReference>
<evidence type="ECO:0000313" key="4">
    <source>
        <dbReference type="Proteomes" id="UP000033907"/>
    </source>
</evidence>
<reference evidence="3 4" key="1">
    <citation type="journal article" date="2015" name="Nature">
        <title>rRNA introns, odd ribosomes, and small enigmatic genomes across a large radiation of phyla.</title>
        <authorList>
            <person name="Brown C.T."/>
            <person name="Hug L.A."/>
            <person name="Thomas B.C."/>
            <person name="Sharon I."/>
            <person name="Castelle C.J."/>
            <person name="Singh A."/>
            <person name="Wilkins M.J."/>
            <person name="Williams K.H."/>
            <person name="Banfield J.F."/>
        </authorList>
    </citation>
    <scope>NUCLEOTIDE SEQUENCE [LARGE SCALE GENOMIC DNA]</scope>
</reference>
<accession>A0A0G1EN45</accession>
<dbReference type="CDD" id="cd00118">
    <property type="entry name" value="LysM"/>
    <property type="match status" value="2"/>
</dbReference>
<organism evidence="3 4">
    <name type="scientific">Candidatus Nomurabacteria bacterium GW2011_GWF2_43_24</name>
    <dbReference type="NCBI Taxonomy" id="1618778"/>
    <lineage>
        <taxon>Bacteria</taxon>
        <taxon>Candidatus Nomuraibacteriota</taxon>
    </lineage>
</organism>
<evidence type="ECO:0000256" key="1">
    <source>
        <dbReference type="ARBA" id="ARBA00022729"/>
    </source>
</evidence>
<feature type="domain" description="LysM" evidence="2">
    <location>
        <begin position="192"/>
        <end position="236"/>
    </location>
</feature>